<dbReference type="Pfam" id="PF02604">
    <property type="entry name" value="PhdYeFM_antitox"/>
    <property type="match status" value="1"/>
</dbReference>
<evidence type="ECO:0000256" key="2">
    <source>
        <dbReference type="RuleBase" id="RU362080"/>
    </source>
</evidence>
<proteinExistence type="inferred from homology"/>
<organism evidence="3 4">
    <name type="scientific">Pseudanabaena galeata UHCC 0370</name>
    <dbReference type="NCBI Taxonomy" id="3110310"/>
    <lineage>
        <taxon>Bacteria</taxon>
        <taxon>Bacillati</taxon>
        <taxon>Cyanobacteriota</taxon>
        <taxon>Cyanophyceae</taxon>
        <taxon>Pseudanabaenales</taxon>
        <taxon>Pseudanabaenaceae</taxon>
        <taxon>Pseudanabaena</taxon>
    </lineage>
</organism>
<evidence type="ECO:0000313" key="4">
    <source>
        <dbReference type="Proteomes" id="UP001301388"/>
    </source>
</evidence>
<keyword evidence="4" id="KW-1185">Reference proteome</keyword>
<dbReference type="Proteomes" id="UP001301388">
    <property type="component" value="Unassembled WGS sequence"/>
</dbReference>
<sequence>MIAEKKVTSISISQFANNLQAFVKQVIQQHIPLKITSLDGEDFVVVSAEDWEQQQETLFVLQNSNLMQQISRSMATHIQNQGYRPTKEELDEILSL</sequence>
<dbReference type="EMBL" id="JAYGIE010000055">
    <property type="protein sequence ID" value="MEA5478067.1"/>
    <property type="molecule type" value="Genomic_DNA"/>
</dbReference>
<gene>
    <name evidence="3" type="ORF">VB774_10590</name>
</gene>
<evidence type="ECO:0000313" key="3">
    <source>
        <dbReference type="EMBL" id="MEA5478067.1"/>
    </source>
</evidence>
<reference evidence="3 4" key="1">
    <citation type="submission" date="2023-12" db="EMBL/GenBank/DDBJ databases">
        <title>Baltic Sea Cyanobacteria.</title>
        <authorList>
            <person name="Delbaje E."/>
            <person name="Fewer D.P."/>
            <person name="Shishido T.K."/>
        </authorList>
    </citation>
    <scope>NUCLEOTIDE SEQUENCE [LARGE SCALE GENOMIC DNA]</scope>
    <source>
        <strain evidence="3 4">UHCC 0370</strain>
    </source>
</reference>
<comment type="similarity">
    <text evidence="1 2">Belongs to the phD/YefM antitoxin family.</text>
</comment>
<comment type="function">
    <text evidence="2">Antitoxin component of a type II toxin-antitoxin (TA) system.</text>
</comment>
<accession>A0ABU5TIJ8</accession>
<protein>
    <recommendedName>
        <fullName evidence="2">Antitoxin</fullName>
    </recommendedName>
</protein>
<evidence type="ECO:0000256" key="1">
    <source>
        <dbReference type="ARBA" id="ARBA00009981"/>
    </source>
</evidence>
<comment type="caution">
    <text evidence="3">The sequence shown here is derived from an EMBL/GenBank/DDBJ whole genome shotgun (WGS) entry which is preliminary data.</text>
</comment>
<dbReference type="InterPro" id="IPR036165">
    <property type="entry name" value="YefM-like_sf"/>
</dbReference>
<dbReference type="SUPFAM" id="SSF143120">
    <property type="entry name" value="YefM-like"/>
    <property type="match status" value="1"/>
</dbReference>
<dbReference type="NCBIfam" id="TIGR01552">
    <property type="entry name" value="phd_fam"/>
    <property type="match status" value="1"/>
</dbReference>
<dbReference type="Gene3D" id="3.40.1620.10">
    <property type="entry name" value="YefM-like domain"/>
    <property type="match status" value="1"/>
</dbReference>
<name>A0ABU5TIJ8_9CYAN</name>
<dbReference type="InterPro" id="IPR006442">
    <property type="entry name" value="Antitoxin_Phd/YefM"/>
</dbReference>